<dbReference type="SUPFAM" id="SSF56059">
    <property type="entry name" value="Glutathione synthetase ATP-binding domain-like"/>
    <property type="match status" value="1"/>
</dbReference>
<reference evidence="3" key="1">
    <citation type="submission" date="2019-05" db="EMBL/GenBank/DDBJ databases">
        <title>Candidatus Nanohalobium constans, a novel model system to study the DPANN nano-sized archaea: genomic and physiological characterization of a nanoarchaeon co-cultured with its chitinotrophic host.</title>
        <authorList>
            <person name="La Cono V."/>
            <person name="Arcadi E."/>
            <person name="Crisafi F."/>
            <person name="Denaro R."/>
            <person name="La Spada G."/>
            <person name="Messina E."/>
            <person name="Smedile F."/>
            <person name="Toshchakov S.V."/>
            <person name="Shevchenko M.A."/>
            <person name="Golyshin P.N."/>
            <person name="Golyshina O.V."/>
            <person name="Ferrer M."/>
            <person name="Rohde M."/>
            <person name="Mushegian A."/>
            <person name="Sorokin D.Y."/>
            <person name="Giuliano L."/>
            <person name="Yakimov M.M."/>
        </authorList>
    </citation>
    <scope>NUCLEOTIDE SEQUENCE [LARGE SCALE GENOMIC DNA]</scope>
    <source>
        <strain evidence="3">LC1Nh</strain>
    </source>
</reference>
<gene>
    <name evidence="2" type="primary">rimK2</name>
    <name evidence="2" type="ORF">LC1Nh_0787</name>
</gene>
<dbReference type="GO" id="GO:0005840">
    <property type="term" value="C:ribosome"/>
    <property type="evidence" value="ECO:0007669"/>
    <property type="project" value="UniProtKB-KW"/>
</dbReference>
<dbReference type="Gene3D" id="3.40.50.20">
    <property type="match status" value="1"/>
</dbReference>
<organism evidence="2 3">
    <name type="scientific">Candidatus Nanohalobium constans</name>
    <dbReference type="NCBI Taxonomy" id="2565781"/>
    <lineage>
        <taxon>Archaea</taxon>
        <taxon>Candidatus Nanohalarchaeota</taxon>
        <taxon>Candidatus Nanohalobia</taxon>
        <taxon>Candidatus Nanohalobiales</taxon>
        <taxon>Candidatus Nanohalobiaceae</taxon>
        <taxon>Candidatus Nanohalobium</taxon>
    </lineage>
</organism>
<dbReference type="EMBL" id="CP040089">
    <property type="protein sequence ID" value="QGA80671.1"/>
    <property type="molecule type" value="Genomic_DNA"/>
</dbReference>
<feature type="domain" description="ATP-grasp fold RimK-type" evidence="1">
    <location>
        <begin position="94"/>
        <end position="262"/>
    </location>
</feature>
<dbReference type="InterPro" id="IPR013651">
    <property type="entry name" value="ATP-grasp_RimK-type"/>
</dbReference>
<keyword evidence="2" id="KW-0689">Ribosomal protein</keyword>
<keyword evidence="3" id="KW-1185">Reference proteome</keyword>
<accession>A0A5Q0UH29</accession>
<evidence type="ECO:0000259" key="1">
    <source>
        <dbReference type="Pfam" id="PF08443"/>
    </source>
</evidence>
<dbReference type="AlphaFoldDB" id="A0A5Q0UH29"/>
<dbReference type="GeneID" id="42365176"/>
<sequence length="270" mass="30590">MDLLRISDSETEEDFENFFEQVQTKSLDQLAPQVIDQVPDVKVDGETVDKYDAVYAEIPSKNAVFGRVLLEMIEEKGIPVNISSTSFFTAAKKNYLYHVLTQKNIECPKTVSIASEKAARGIERHIKGPVTARRFEELEEVESKKLDTVESIQGFTEGVEYGEEFILFQEYSSGDKYYCLVLGDKVISLKDNTEDWKFSKDKLKYSNISNDKKEIVQGAANALGADIIEVKLRGQEVVDMNPQPDLQMYERKAGQDVHQNVSQVLKGEQK</sequence>
<dbReference type="Pfam" id="PF08443">
    <property type="entry name" value="RimK"/>
    <property type="match status" value="1"/>
</dbReference>
<dbReference type="GO" id="GO:0016874">
    <property type="term" value="F:ligase activity"/>
    <property type="evidence" value="ECO:0007669"/>
    <property type="project" value="UniProtKB-KW"/>
</dbReference>
<dbReference type="Proteomes" id="UP000377803">
    <property type="component" value="Chromosome"/>
</dbReference>
<name>A0A5Q0UH29_9ARCH</name>
<keyword evidence="2" id="KW-0436">Ligase</keyword>
<proteinExistence type="predicted"/>
<evidence type="ECO:0000313" key="3">
    <source>
        <dbReference type="Proteomes" id="UP000377803"/>
    </source>
</evidence>
<keyword evidence="2" id="KW-0687">Ribonucleoprotein</keyword>
<evidence type="ECO:0000313" key="2">
    <source>
        <dbReference type="EMBL" id="QGA80671.1"/>
    </source>
</evidence>
<dbReference type="KEGG" id="ncon:LC1Nh_0787"/>
<protein>
    <submittedName>
        <fullName evidence="2">Ribosomal protein S6--L-glutamate ligase</fullName>
    </submittedName>
</protein>
<dbReference type="RefSeq" id="WP_153550412.1">
    <property type="nucleotide sequence ID" value="NZ_CP040089.1"/>
</dbReference>